<dbReference type="EMBL" id="UINC01001233">
    <property type="protein sequence ID" value="SUZ75086.1"/>
    <property type="molecule type" value="Genomic_DNA"/>
</dbReference>
<evidence type="ECO:0008006" key="2">
    <source>
        <dbReference type="Google" id="ProtNLM"/>
    </source>
</evidence>
<proteinExistence type="predicted"/>
<dbReference type="InterPro" id="IPR014917">
    <property type="entry name" value="DUF1800"/>
</dbReference>
<evidence type="ECO:0000313" key="1">
    <source>
        <dbReference type="EMBL" id="SUZ75086.1"/>
    </source>
</evidence>
<dbReference type="AlphaFoldDB" id="A0A381Q6V7"/>
<protein>
    <recommendedName>
        <fullName evidence="2">DUF1800 domain-containing protein</fullName>
    </recommendedName>
</protein>
<dbReference type="Pfam" id="PF08811">
    <property type="entry name" value="DUF1800"/>
    <property type="match status" value="1"/>
</dbReference>
<name>A0A381Q6V7_9ZZZZ</name>
<organism evidence="1">
    <name type="scientific">marine metagenome</name>
    <dbReference type="NCBI Taxonomy" id="408172"/>
    <lineage>
        <taxon>unclassified sequences</taxon>
        <taxon>metagenomes</taxon>
        <taxon>ecological metagenomes</taxon>
    </lineage>
</organism>
<sequence>MSTTRGVSDQGASTLCCCGAASGPLAWLFGMALLVAVGLGAVRAAGPAPDGWVDDLSPISAADWDYDKAAHLLERVGFGGTPVEVERLAGMTPERAVDELVNYTTIDNGQTPGFEASPIWDSGMDPFPKSRAEAVRIARETGVSMGVAMLPEGESRRLQPVVNKFFYGLRSNAIETQRLAIWFGERMLITQRPLEEKLTLFWHGHFATGNGKVRDTRMMLQQNEMLRANAAGSFRDLLVGILTDPAMLVYLDNGENRKGHPNENFGRELLELFTMGVGNYTEQDIREASRAFTGWTNDVLEFKFDATNHDDGEKTFLGRTGAYNGEDIIDIILDTPVTAEYISAKLYRFFVREDIADATRAELATTFRESGYQLRPLLRRMFLSKDFYSDASYATQVKSPVHLVVSTYRKLGLTRLPTIPDFGRLTAGLGQTLFNPPNVAGWAGGRTWITPALLLERGNLFRGVLLPDTDGFWAPDRALPGIYAQVGARIDRGMNITAATQEGDAESSLLTDRDEDYNTRYGGYMGYVMAYERLNLVPRHTADLDLTGMVRSAGISTVDDVVDYFSRRFLRVPLAADPRAVLVRHLQEDLGSDRVPAAETPQVELALRSLLYLVLSSPEYQLA</sequence>
<accession>A0A381Q6V7</accession>
<reference evidence="1" key="1">
    <citation type="submission" date="2018-05" db="EMBL/GenBank/DDBJ databases">
        <authorList>
            <person name="Lanie J.A."/>
            <person name="Ng W.-L."/>
            <person name="Kazmierczak K.M."/>
            <person name="Andrzejewski T.M."/>
            <person name="Davidsen T.M."/>
            <person name="Wayne K.J."/>
            <person name="Tettelin H."/>
            <person name="Glass J.I."/>
            <person name="Rusch D."/>
            <person name="Podicherti R."/>
            <person name="Tsui H.-C.T."/>
            <person name="Winkler M.E."/>
        </authorList>
    </citation>
    <scope>NUCLEOTIDE SEQUENCE</scope>
</reference>
<gene>
    <name evidence="1" type="ORF">METZ01_LOCUS27940</name>
</gene>